<organism evidence="2 3">
    <name type="scientific">Phototrophicus methaneseepsis</name>
    <dbReference type="NCBI Taxonomy" id="2710758"/>
    <lineage>
        <taxon>Bacteria</taxon>
        <taxon>Bacillati</taxon>
        <taxon>Chloroflexota</taxon>
        <taxon>Candidatus Thermofontia</taxon>
        <taxon>Phototrophicales</taxon>
        <taxon>Phototrophicaceae</taxon>
        <taxon>Phototrophicus</taxon>
    </lineage>
</organism>
<evidence type="ECO:0000313" key="2">
    <source>
        <dbReference type="EMBL" id="QPC80517.1"/>
    </source>
</evidence>
<name>A0A7S8ICH0_9CHLR</name>
<dbReference type="AlphaFoldDB" id="A0A7S8ICH0"/>
<reference evidence="2 3" key="1">
    <citation type="submission" date="2020-02" db="EMBL/GenBank/DDBJ databases">
        <authorList>
            <person name="Zheng R.K."/>
            <person name="Sun C.M."/>
        </authorList>
    </citation>
    <scope>NUCLEOTIDE SEQUENCE [LARGE SCALE GENOMIC DNA]</scope>
    <source>
        <strain evidence="3">rifampicinis</strain>
    </source>
</reference>
<feature type="transmembrane region" description="Helical" evidence="1">
    <location>
        <begin position="147"/>
        <end position="168"/>
    </location>
</feature>
<feature type="transmembrane region" description="Helical" evidence="1">
    <location>
        <begin position="111"/>
        <end position="135"/>
    </location>
</feature>
<keyword evidence="3" id="KW-1185">Reference proteome</keyword>
<gene>
    <name evidence="2" type="ORF">G4Y79_12395</name>
</gene>
<proteinExistence type="predicted"/>
<keyword evidence="1" id="KW-0812">Transmembrane</keyword>
<keyword evidence="1" id="KW-0472">Membrane</keyword>
<dbReference type="EMBL" id="CP062983">
    <property type="protein sequence ID" value="QPC80517.1"/>
    <property type="molecule type" value="Genomic_DNA"/>
</dbReference>
<protein>
    <submittedName>
        <fullName evidence="2">DoxX family membrane protein</fullName>
    </submittedName>
</protein>
<evidence type="ECO:0000256" key="1">
    <source>
        <dbReference type="SAM" id="Phobius"/>
    </source>
</evidence>
<dbReference type="KEGG" id="pmet:G4Y79_12395"/>
<dbReference type="RefSeq" id="WP_195168592.1">
    <property type="nucleotide sequence ID" value="NZ_CP062983.1"/>
</dbReference>
<sequence>MNALLNRKQNRVIDEPNFVKQLLSSPRFAILWLIVRVLLGLQWIEAGSHKVSEAAWTQTGLALKGYWESAVAIPEAGRPAISYDWYRAFLQGLLDAEAYTWFAKLIAYGEVLVGIALIVGAFVGIAAFCGALMNFNFMLAGSASTNPVLFTAAIALILAWKVAGYIGADYFLLNWIGTPWNRKAVANDASPAYSPAAGD</sequence>
<dbReference type="PANTHER" id="PTHR39157">
    <property type="entry name" value="INTEGRAL MEMBRANE PROTEIN-RELATED"/>
    <property type="match status" value="1"/>
</dbReference>
<keyword evidence="1" id="KW-1133">Transmembrane helix</keyword>
<dbReference type="PANTHER" id="PTHR39157:SF1">
    <property type="entry name" value="DOXX FAMILY PROTEIN"/>
    <property type="match status" value="1"/>
</dbReference>
<accession>A0A7S8ICH0</accession>
<dbReference type="Proteomes" id="UP000594468">
    <property type="component" value="Chromosome"/>
</dbReference>
<evidence type="ECO:0000313" key="3">
    <source>
        <dbReference type="Proteomes" id="UP000594468"/>
    </source>
</evidence>